<evidence type="ECO:0000313" key="1">
    <source>
        <dbReference type="EMBL" id="CAI6341379.1"/>
    </source>
</evidence>
<keyword evidence="2" id="KW-1185">Reference proteome</keyword>
<accession>A0A9W4UT67</accession>
<dbReference type="EMBL" id="CAOQHR010000011">
    <property type="protein sequence ID" value="CAI6341379.1"/>
    <property type="molecule type" value="Genomic_DNA"/>
</dbReference>
<reference evidence="1" key="1">
    <citation type="submission" date="2023-01" db="EMBL/GenBank/DDBJ databases">
        <authorList>
            <person name="Van Ghelder C."/>
            <person name="Rancurel C."/>
        </authorList>
    </citation>
    <scope>NUCLEOTIDE SEQUENCE</scope>
    <source>
        <strain evidence="1">CNCM I-4278</strain>
    </source>
</reference>
<organism evidence="1 2">
    <name type="scientific">Periconia digitata</name>
    <dbReference type="NCBI Taxonomy" id="1303443"/>
    <lineage>
        <taxon>Eukaryota</taxon>
        <taxon>Fungi</taxon>
        <taxon>Dikarya</taxon>
        <taxon>Ascomycota</taxon>
        <taxon>Pezizomycotina</taxon>
        <taxon>Dothideomycetes</taxon>
        <taxon>Pleosporomycetidae</taxon>
        <taxon>Pleosporales</taxon>
        <taxon>Massarineae</taxon>
        <taxon>Periconiaceae</taxon>
        <taxon>Periconia</taxon>
    </lineage>
</organism>
<name>A0A9W4UT67_9PLEO</name>
<dbReference type="AlphaFoldDB" id="A0A9W4UT67"/>
<proteinExistence type="predicted"/>
<protein>
    <submittedName>
        <fullName evidence="1">Uncharacterized protein</fullName>
    </submittedName>
</protein>
<comment type="caution">
    <text evidence="1">The sequence shown here is derived from an EMBL/GenBank/DDBJ whole genome shotgun (WGS) entry which is preliminary data.</text>
</comment>
<evidence type="ECO:0000313" key="2">
    <source>
        <dbReference type="Proteomes" id="UP001152607"/>
    </source>
</evidence>
<gene>
    <name evidence="1" type="ORF">PDIGIT_LOCUS14576</name>
</gene>
<sequence length="99" mass="11130">MLVVPVAVARYNGCARLQCSHFSARHVSRDSRITSLSLSRVFVSLSARDVDSFGPRRCGTGFNLEFFISCKTDGDIHNFRRAYGFGSCKAHLVFSFDFR</sequence>
<dbReference type="Proteomes" id="UP001152607">
    <property type="component" value="Unassembled WGS sequence"/>
</dbReference>